<dbReference type="PROSITE" id="PS51752">
    <property type="entry name" value="JACALIN_LECTIN"/>
    <property type="match status" value="1"/>
</dbReference>
<gene>
    <name evidence="3" type="ORF">NKR23_g9970</name>
</gene>
<protein>
    <submittedName>
        <fullName evidence="3">Peptidase M35-like and jacalin-like domain protein</fullName>
    </submittedName>
</protein>
<dbReference type="InterPro" id="IPR001229">
    <property type="entry name" value="Jacalin-like_lectin_dom"/>
</dbReference>
<dbReference type="InterPro" id="IPR021917">
    <property type="entry name" value="Unchr_Zn-peptidase-like"/>
</dbReference>
<comment type="caution">
    <text evidence="3">The sequence shown here is derived from an EMBL/GenBank/DDBJ whole genome shotgun (WGS) entry which is preliminary data.</text>
</comment>
<name>A0AA38RP07_9PEZI</name>
<dbReference type="Gene3D" id="2.100.10.30">
    <property type="entry name" value="Jacalin-like lectin domain"/>
    <property type="match status" value="1"/>
</dbReference>
<feature type="domain" description="Jacalin-type lectin" evidence="2">
    <location>
        <begin position="628"/>
        <end position="773"/>
    </location>
</feature>
<dbReference type="EMBL" id="JANBVO010000041">
    <property type="protein sequence ID" value="KAJ9134789.1"/>
    <property type="molecule type" value="Genomic_DNA"/>
</dbReference>
<dbReference type="Proteomes" id="UP001174694">
    <property type="component" value="Unassembled WGS sequence"/>
</dbReference>
<dbReference type="SUPFAM" id="SSF51101">
    <property type="entry name" value="Mannose-binding lectins"/>
    <property type="match status" value="1"/>
</dbReference>
<sequence>MAPSFLNLKELRRRSKASFRTERSTDTSSDGSNGATPTSGSLTPPSLAPQSDPALDQWKDRLTPSASAPIRPSLQPPINGSSKRHSVSGMAGLGSPMMGPQGPQLPVSQYAPCITNIQNGSWVHQKVLLIQGTIGDPAHHAVDGYLTVNRMDDSFPPITWPVSESHFKALVYMMPGSNKLRFDFSSPKLANNGSSNPIHTSYLTVNMIPPINAPPLQLAILVAKDSPMTYDAAPARIEREGNGLDLAVRKFRMAAYLWQAYTAEQMARNRLGRRTFRFEEEWTRGTANLRDLEQGSMRSEARIHIITSDKTVAEIRDLNRAQQNPNATDKGALFGFAADAVRKYFNPLPGQKQYVSVLILDSHWDREAKIITGHAALGGSVGDLNLAIFGSHCLQSYPASFEEVEPAFTDCTPTDTDYVANDCNDAGSSWEAANLGIGAHLHETGHLFGCPHQESGVMLRDYVNLHRSFVAREAYSTRTREKGGLVRSDGECCWHRLDCLRFRAHPCFRWPNDPPLKSNESVQAWRVEGGDVVITAQTGVSFVEIYGEGDDVCRTWLEYSGEPGSIQRQLTLTEQDLRGRLPQDKRRGKIRLSIKSHGGGNLDIDDFKELCSKNSVVKLGNPITGLTAYRSKMLGLSQMEGSQPQELIFTSALRQDRVLSRIIFYHGSAFDGLEFVYDDDSRQLFGKQGGKEGGDSFDMDIRRGEYIAGFVVRSGFWIDGVQVLTSLGRKSPIYGNPYGGDAHTLIPPRGYRICGVSGSCGPWVDGFSVLITK</sequence>
<dbReference type="PANTHER" id="PTHR21054:SF2">
    <property type="entry name" value="MIP04191P"/>
    <property type="match status" value="1"/>
</dbReference>
<dbReference type="Pfam" id="PF12044">
    <property type="entry name" value="Metallopep"/>
    <property type="match status" value="1"/>
</dbReference>
<evidence type="ECO:0000313" key="4">
    <source>
        <dbReference type="Proteomes" id="UP001174694"/>
    </source>
</evidence>
<dbReference type="GO" id="GO:0005737">
    <property type="term" value="C:cytoplasm"/>
    <property type="evidence" value="ECO:0007669"/>
    <property type="project" value="TreeGrafter"/>
</dbReference>
<dbReference type="PANTHER" id="PTHR21054">
    <property type="entry name" value="ZINC METALLOPROTEINASE-RELATED"/>
    <property type="match status" value="1"/>
</dbReference>
<keyword evidence="4" id="KW-1185">Reference proteome</keyword>
<feature type="region of interest" description="Disordered" evidence="1">
    <location>
        <begin position="1"/>
        <end position="100"/>
    </location>
</feature>
<evidence type="ECO:0000256" key="1">
    <source>
        <dbReference type="SAM" id="MobiDB-lite"/>
    </source>
</evidence>
<accession>A0AA38RP07</accession>
<dbReference type="InterPro" id="IPR036404">
    <property type="entry name" value="Jacalin-like_lectin_dom_sf"/>
</dbReference>
<evidence type="ECO:0000259" key="2">
    <source>
        <dbReference type="PROSITE" id="PS51752"/>
    </source>
</evidence>
<dbReference type="Pfam" id="PF01419">
    <property type="entry name" value="Jacalin"/>
    <property type="match status" value="1"/>
</dbReference>
<evidence type="ECO:0000313" key="3">
    <source>
        <dbReference type="EMBL" id="KAJ9134789.1"/>
    </source>
</evidence>
<reference evidence="3" key="1">
    <citation type="submission" date="2022-07" db="EMBL/GenBank/DDBJ databases">
        <title>Fungi with potential for degradation of polypropylene.</title>
        <authorList>
            <person name="Gostincar C."/>
        </authorList>
    </citation>
    <scope>NUCLEOTIDE SEQUENCE</scope>
    <source>
        <strain evidence="3">EXF-13308</strain>
    </source>
</reference>
<feature type="compositionally biased region" description="Polar residues" evidence="1">
    <location>
        <begin position="26"/>
        <end position="44"/>
    </location>
</feature>
<dbReference type="InterPro" id="IPR053002">
    <property type="entry name" value="Metalloproteinase_M10B"/>
</dbReference>
<proteinExistence type="predicted"/>
<dbReference type="AlphaFoldDB" id="A0AA38RP07"/>
<organism evidence="3 4">
    <name type="scientific">Pleurostoma richardsiae</name>
    <dbReference type="NCBI Taxonomy" id="41990"/>
    <lineage>
        <taxon>Eukaryota</taxon>
        <taxon>Fungi</taxon>
        <taxon>Dikarya</taxon>
        <taxon>Ascomycota</taxon>
        <taxon>Pezizomycotina</taxon>
        <taxon>Sordariomycetes</taxon>
        <taxon>Sordariomycetidae</taxon>
        <taxon>Calosphaeriales</taxon>
        <taxon>Pleurostomataceae</taxon>
        <taxon>Pleurostoma</taxon>
    </lineage>
</organism>